<dbReference type="EMBL" id="CAEZSM010000043">
    <property type="protein sequence ID" value="CAB4541131.1"/>
    <property type="molecule type" value="Genomic_DNA"/>
</dbReference>
<evidence type="ECO:0000313" key="2">
    <source>
        <dbReference type="EMBL" id="CAB4817285.1"/>
    </source>
</evidence>
<name>A0A6J6BPX1_9ZZZZ</name>
<organism evidence="1">
    <name type="scientific">freshwater metagenome</name>
    <dbReference type="NCBI Taxonomy" id="449393"/>
    <lineage>
        <taxon>unclassified sequences</taxon>
        <taxon>metagenomes</taxon>
        <taxon>ecological metagenomes</taxon>
    </lineage>
</organism>
<sequence>MILGKKRVFIATILFSAIVSSNLASAHTMVVIPDLDQTKSSIIFQIISHGSPQTSEINAKTTDGKQRICASLKDPRCSEAEELKVSLIVPTCTAKSTNFDVCIRGVDVRGRDAKIYPSVHEREVATTKFSKNVDAKIGNAGGVSIWKVKAGVTSDSSDKIATKVVLTYSVEIDKVSKKANPAKLVDFAISAYPVSYISGNYEMRSYLVNEDGFEYYGIDPSYTNLDDSSKCEWTEKGICVMKGYFAPDTNISISLQMDNKLQGWLASNILDLKIEEKKLTSSTNLLTVGGRASNPSPVYAVNNVIDVSKLKELEAAYNRCGGEVSVCGQTFEQFDNKIWEGLLTSDVSSAQFKVGLADVISLSLVDVPDQGTKWNIASMPEAGWRKGVSWSPCVSNSKVLAGVVSTNASLYQMNPPELVDQKLVSRVAGAHHNSKNELNRVDYQVAMRGDVFRCLLKKNTNPTSVKATAFSSAGEVMENPAVQMVEQNGWVNFAAKNFSYSTPNVEFVFSTPVVKTVSKTISCAKGKKIVKVKAVAPKCPKGYKKV</sequence>
<reference evidence="1" key="1">
    <citation type="submission" date="2020-05" db="EMBL/GenBank/DDBJ databases">
        <authorList>
            <person name="Chiriac C."/>
            <person name="Salcher M."/>
            <person name="Ghai R."/>
            <person name="Kavagutti S V."/>
        </authorList>
    </citation>
    <scope>NUCLEOTIDE SEQUENCE</scope>
</reference>
<dbReference type="AlphaFoldDB" id="A0A6J6BPX1"/>
<evidence type="ECO:0000313" key="3">
    <source>
        <dbReference type="EMBL" id="CAB5010080.1"/>
    </source>
</evidence>
<dbReference type="EMBL" id="CAFABD010000010">
    <property type="protein sequence ID" value="CAB4817285.1"/>
    <property type="molecule type" value="Genomic_DNA"/>
</dbReference>
<accession>A0A6J6BPX1</accession>
<protein>
    <submittedName>
        <fullName evidence="1">Unannotated protein</fullName>
    </submittedName>
</protein>
<gene>
    <name evidence="1" type="ORF">UFOPK1438_00471</name>
    <name evidence="2" type="ORF">UFOPK3166_00143</name>
    <name evidence="3" type="ORF">UFOPK4087_00397</name>
</gene>
<evidence type="ECO:0000313" key="1">
    <source>
        <dbReference type="EMBL" id="CAB4541131.1"/>
    </source>
</evidence>
<dbReference type="EMBL" id="CAFBPH010000057">
    <property type="protein sequence ID" value="CAB5010080.1"/>
    <property type="molecule type" value="Genomic_DNA"/>
</dbReference>
<proteinExistence type="predicted"/>